<keyword evidence="2" id="KW-0548">Nucleotidyltransferase</keyword>
<evidence type="ECO:0000313" key="5">
    <source>
        <dbReference type="Proteomes" id="UP000472580"/>
    </source>
</evidence>
<evidence type="ECO:0000313" key="4">
    <source>
        <dbReference type="EMBL" id="MVX56310.1"/>
    </source>
</evidence>
<dbReference type="EMBL" id="WSRP01000008">
    <property type="protein sequence ID" value="MVX56310.1"/>
    <property type="molecule type" value="Genomic_DNA"/>
</dbReference>
<dbReference type="AlphaFoldDB" id="A0A6L6YF92"/>
<dbReference type="InterPro" id="IPR029044">
    <property type="entry name" value="Nucleotide-diphossugar_trans"/>
</dbReference>
<proteinExistence type="predicted"/>
<keyword evidence="1 4" id="KW-0808">Transferase</keyword>
<dbReference type="GO" id="GO:0016779">
    <property type="term" value="F:nucleotidyltransferase activity"/>
    <property type="evidence" value="ECO:0007669"/>
    <property type="project" value="UniProtKB-KW"/>
</dbReference>
<dbReference type="PANTHER" id="PTHR43584:SF8">
    <property type="entry name" value="N-ACETYLMURAMATE ALPHA-1-PHOSPHATE URIDYLYLTRANSFERASE"/>
    <property type="match status" value="1"/>
</dbReference>
<sequence length="235" mass="26086">MKIMILAAGRGTRMRELTERTAKPLLSLWGRPMLEWQLLKAKEAGFSGAVINTAHHSELFDRYAGSKVMPGLNIEISKEGEDFSGALETKGGIVKALPLLSDGKEPFAVVSGDIVTAYDYRQLRAAAEAVRCGRFDAHLVLVPNPYFKDTGDMDVREGLVYREPKRLTYGNIAVFSPRIFEKESAEKAPLFPWLYQFVDAGRVSGELYCGPWANVGTPEDLAHFGRERNFAVTEA</sequence>
<dbReference type="Gene3D" id="3.90.550.10">
    <property type="entry name" value="Spore Coat Polysaccharide Biosynthesis Protein SpsA, Chain A"/>
    <property type="match status" value="1"/>
</dbReference>
<gene>
    <name evidence="4" type="ORF">E5987_03700</name>
</gene>
<dbReference type="OrthoDB" id="9788272at2"/>
<evidence type="ECO:0000256" key="1">
    <source>
        <dbReference type="ARBA" id="ARBA00022679"/>
    </source>
</evidence>
<accession>A0A6L6YF92</accession>
<dbReference type="InterPro" id="IPR050065">
    <property type="entry name" value="GlmU-like"/>
</dbReference>
<evidence type="ECO:0000259" key="3">
    <source>
        <dbReference type="Pfam" id="PF00483"/>
    </source>
</evidence>
<comment type="caution">
    <text evidence="4">The sequence shown here is derived from an EMBL/GenBank/DDBJ whole genome shotgun (WGS) entry which is preliminary data.</text>
</comment>
<feature type="domain" description="Nucleotidyl transferase" evidence="3">
    <location>
        <begin position="3"/>
        <end position="129"/>
    </location>
</feature>
<dbReference type="Proteomes" id="UP000472580">
    <property type="component" value="Unassembled WGS sequence"/>
</dbReference>
<evidence type="ECO:0000256" key="2">
    <source>
        <dbReference type="ARBA" id="ARBA00022695"/>
    </source>
</evidence>
<dbReference type="CDD" id="cd06422">
    <property type="entry name" value="NTP_transferase_like_1"/>
    <property type="match status" value="1"/>
</dbReference>
<organism evidence="4 5">
    <name type="scientific">Parasutterella muris</name>
    <dbReference type="NCBI Taxonomy" id="2565572"/>
    <lineage>
        <taxon>Bacteria</taxon>
        <taxon>Pseudomonadati</taxon>
        <taxon>Pseudomonadota</taxon>
        <taxon>Betaproteobacteria</taxon>
        <taxon>Burkholderiales</taxon>
        <taxon>Sutterellaceae</taxon>
        <taxon>Parasutterella</taxon>
    </lineage>
</organism>
<keyword evidence="5" id="KW-1185">Reference proteome</keyword>
<protein>
    <submittedName>
        <fullName evidence="4">NTP transferase domain-containing protein</fullName>
    </submittedName>
</protein>
<dbReference type="InterPro" id="IPR005835">
    <property type="entry name" value="NTP_transferase_dom"/>
</dbReference>
<dbReference type="Pfam" id="PF00483">
    <property type="entry name" value="NTP_transferase"/>
    <property type="match status" value="1"/>
</dbReference>
<reference evidence="4 5" key="1">
    <citation type="submission" date="2019-12" db="EMBL/GenBank/DDBJ databases">
        <title>Microbes associate with the intestines of laboratory mice.</title>
        <authorList>
            <person name="Navarre W."/>
            <person name="Wong E."/>
        </authorList>
    </citation>
    <scope>NUCLEOTIDE SEQUENCE [LARGE SCALE GENOMIC DNA]</scope>
    <source>
        <strain evidence="4 5">NM82_D38</strain>
    </source>
</reference>
<name>A0A6L6YF92_9BURK</name>
<dbReference type="PANTHER" id="PTHR43584">
    <property type="entry name" value="NUCLEOTIDYL TRANSFERASE"/>
    <property type="match status" value="1"/>
</dbReference>
<dbReference type="SUPFAM" id="SSF53448">
    <property type="entry name" value="Nucleotide-diphospho-sugar transferases"/>
    <property type="match status" value="1"/>
</dbReference>